<evidence type="ECO:0000313" key="1">
    <source>
        <dbReference type="EMBL" id="KAF8566413.1"/>
    </source>
</evidence>
<accession>A0A8T0DF43</accession>
<evidence type="ECO:0000313" key="2">
    <source>
        <dbReference type="Proteomes" id="UP000699462"/>
    </source>
</evidence>
<keyword evidence="2" id="KW-1185">Reference proteome</keyword>
<gene>
    <name evidence="1" type="ORF">P879_08759</name>
</gene>
<organism evidence="1 2">
    <name type="scientific">Paragonimus westermani</name>
    <dbReference type="NCBI Taxonomy" id="34504"/>
    <lineage>
        <taxon>Eukaryota</taxon>
        <taxon>Metazoa</taxon>
        <taxon>Spiralia</taxon>
        <taxon>Lophotrochozoa</taxon>
        <taxon>Platyhelminthes</taxon>
        <taxon>Trematoda</taxon>
        <taxon>Digenea</taxon>
        <taxon>Plagiorchiida</taxon>
        <taxon>Troglotremata</taxon>
        <taxon>Troglotrematidae</taxon>
        <taxon>Paragonimus</taxon>
    </lineage>
</organism>
<reference evidence="1 2" key="1">
    <citation type="submission" date="2019-07" db="EMBL/GenBank/DDBJ databases">
        <title>Annotation for the trematode Paragonimus westermani.</title>
        <authorList>
            <person name="Choi Y.-J."/>
        </authorList>
    </citation>
    <scope>NUCLEOTIDE SEQUENCE [LARGE SCALE GENOMIC DNA]</scope>
    <source>
        <strain evidence="1">180907_Pwestermani</strain>
    </source>
</reference>
<dbReference type="AlphaFoldDB" id="A0A8T0DF43"/>
<dbReference type="Proteomes" id="UP000699462">
    <property type="component" value="Unassembled WGS sequence"/>
</dbReference>
<proteinExistence type="predicted"/>
<dbReference type="EMBL" id="JTDF01005135">
    <property type="protein sequence ID" value="KAF8566413.1"/>
    <property type="molecule type" value="Genomic_DNA"/>
</dbReference>
<name>A0A8T0DF43_9TREM</name>
<sequence>MHLQLLIIKTCGSSVTMILLRIVVFN</sequence>
<comment type="caution">
    <text evidence="1">The sequence shown here is derived from an EMBL/GenBank/DDBJ whole genome shotgun (WGS) entry which is preliminary data.</text>
</comment>
<protein>
    <submittedName>
        <fullName evidence="1">Uncharacterized protein</fullName>
    </submittedName>
</protein>